<dbReference type="Pfam" id="PF01810">
    <property type="entry name" value="LysE"/>
    <property type="match status" value="1"/>
</dbReference>
<keyword evidence="3 6" id="KW-0812">Transmembrane</keyword>
<evidence type="ECO:0000256" key="6">
    <source>
        <dbReference type="SAM" id="Phobius"/>
    </source>
</evidence>
<keyword evidence="8" id="KW-1185">Reference proteome</keyword>
<dbReference type="GO" id="GO:0015171">
    <property type="term" value="F:amino acid transmembrane transporter activity"/>
    <property type="evidence" value="ECO:0007669"/>
    <property type="project" value="TreeGrafter"/>
</dbReference>
<protein>
    <submittedName>
        <fullName evidence="7">LysE family transporter</fullName>
    </submittedName>
</protein>
<dbReference type="InterPro" id="IPR001123">
    <property type="entry name" value="LeuE-type"/>
</dbReference>
<feature type="transmembrane region" description="Helical" evidence="6">
    <location>
        <begin position="128"/>
        <end position="148"/>
    </location>
</feature>
<evidence type="ECO:0000313" key="8">
    <source>
        <dbReference type="Proteomes" id="UP000031532"/>
    </source>
</evidence>
<keyword evidence="5 6" id="KW-0472">Membrane</keyword>
<dbReference type="GO" id="GO:0005886">
    <property type="term" value="C:plasma membrane"/>
    <property type="evidence" value="ECO:0007669"/>
    <property type="project" value="UniProtKB-SubCell"/>
</dbReference>
<evidence type="ECO:0000313" key="7">
    <source>
        <dbReference type="EMBL" id="NHC35528.1"/>
    </source>
</evidence>
<dbReference type="OrthoDB" id="9784202at2"/>
<comment type="caution">
    <text evidence="7">The sequence shown here is derived from an EMBL/GenBank/DDBJ whole genome shotgun (WGS) entry which is preliminary data.</text>
</comment>
<organism evidence="7 8">
    <name type="scientific">Scytonema millei VB511283</name>
    <dbReference type="NCBI Taxonomy" id="1245923"/>
    <lineage>
        <taxon>Bacteria</taxon>
        <taxon>Bacillati</taxon>
        <taxon>Cyanobacteriota</taxon>
        <taxon>Cyanophyceae</taxon>
        <taxon>Nostocales</taxon>
        <taxon>Scytonemataceae</taxon>
        <taxon>Scytonema</taxon>
    </lineage>
</organism>
<dbReference type="PANTHER" id="PTHR30086">
    <property type="entry name" value="ARGININE EXPORTER PROTEIN ARGO"/>
    <property type="match status" value="1"/>
</dbReference>
<feature type="transmembrane region" description="Helical" evidence="6">
    <location>
        <begin position="70"/>
        <end position="89"/>
    </location>
</feature>
<feature type="transmembrane region" description="Helical" evidence="6">
    <location>
        <begin position="154"/>
        <end position="174"/>
    </location>
</feature>
<reference evidence="7 8" key="1">
    <citation type="journal article" date="2015" name="Genome Announc.">
        <title>Draft Genome Sequence of the Terrestrial Cyanobacterium Scytonema millei VB511283, Isolated from Eastern India.</title>
        <authorList>
            <person name="Sen D."/>
            <person name="Chandrababunaidu M.M."/>
            <person name="Singh D."/>
            <person name="Sanghi N."/>
            <person name="Ghorai A."/>
            <person name="Mishra G.P."/>
            <person name="Madduluri M."/>
            <person name="Adhikary S.P."/>
            <person name="Tripathy S."/>
        </authorList>
    </citation>
    <scope>NUCLEOTIDE SEQUENCE [LARGE SCALE GENOMIC DNA]</scope>
    <source>
        <strain evidence="7 8">VB511283</strain>
    </source>
</reference>
<name>A0A9X5E5Y2_9CYAN</name>
<evidence type="ECO:0000256" key="5">
    <source>
        <dbReference type="ARBA" id="ARBA00023136"/>
    </source>
</evidence>
<dbReference type="EMBL" id="JTJC03000003">
    <property type="protein sequence ID" value="NHC35528.1"/>
    <property type="molecule type" value="Genomic_DNA"/>
</dbReference>
<sequence length="213" mass="23586">MPLLPELIAVAILQFLVIIVPGADFVVICRNSLVYSRRTGIYSALGLTLGILVHASYSLIGIGFIISRSIVLFALIKYLGAAYLIYLGYKSLIAKPRRQLEEQARRSQASQDLSKLAAVRMGFINNILNPKVTLFFLSLFTQVINPLTPIPIQIWYGLQMGMMTFAWYTLVAVVMSHPILKGKLFSVTHYLEKAMGAVLILLGIRVALSGVEK</sequence>
<dbReference type="PIRSF" id="PIRSF006324">
    <property type="entry name" value="LeuE"/>
    <property type="match status" value="1"/>
</dbReference>
<evidence type="ECO:0000256" key="1">
    <source>
        <dbReference type="ARBA" id="ARBA00004651"/>
    </source>
</evidence>
<dbReference type="Proteomes" id="UP000031532">
    <property type="component" value="Unassembled WGS sequence"/>
</dbReference>
<proteinExistence type="predicted"/>
<keyword evidence="2" id="KW-1003">Cell membrane</keyword>
<keyword evidence="4 6" id="KW-1133">Transmembrane helix</keyword>
<evidence type="ECO:0000256" key="3">
    <source>
        <dbReference type="ARBA" id="ARBA00022692"/>
    </source>
</evidence>
<gene>
    <name evidence="7" type="ORF">QH73_0012800</name>
</gene>
<evidence type="ECO:0000256" key="4">
    <source>
        <dbReference type="ARBA" id="ARBA00022989"/>
    </source>
</evidence>
<evidence type="ECO:0000256" key="2">
    <source>
        <dbReference type="ARBA" id="ARBA00022475"/>
    </source>
</evidence>
<feature type="transmembrane region" description="Helical" evidence="6">
    <location>
        <begin position="41"/>
        <end position="64"/>
    </location>
</feature>
<feature type="transmembrane region" description="Helical" evidence="6">
    <location>
        <begin position="194"/>
        <end position="211"/>
    </location>
</feature>
<feature type="transmembrane region" description="Helical" evidence="6">
    <location>
        <begin position="6"/>
        <end position="29"/>
    </location>
</feature>
<dbReference type="PANTHER" id="PTHR30086:SF21">
    <property type="entry name" value="TRANSPORT PROTEIN"/>
    <property type="match status" value="1"/>
</dbReference>
<dbReference type="AlphaFoldDB" id="A0A9X5E5Y2"/>
<accession>A0A9X5E5Y2</accession>
<dbReference type="RefSeq" id="WP_039713470.1">
    <property type="nucleotide sequence ID" value="NZ_JTJC03000003.1"/>
</dbReference>
<comment type="subcellular location">
    <subcellularLocation>
        <location evidence="1">Cell membrane</location>
        <topology evidence="1">Multi-pass membrane protein</topology>
    </subcellularLocation>
</comment>